<feature type="compositionally biased region" description="Gly residues" evidence="1">
    <location>
        <begin position="158"/>
        <end position="170"/>
    </location>
</feature>
<reference evidence="2" key="1">
    <citation type="submission" date="2022-11" db="EMBL/GenBank/DDBJ databases">
        <title>Genome Sequence of Cubamyces cubensis.</title>
        <authorList>
            <person name="Buettner E."/>
        </authorList>
    </citation>
    <scope>NUCLEOTIDE SEQUENCE</scope>
    <source>
        <strain evidence="2">MPL-01</strain>
    </source>
</reference>
<feature type="compositionally biased region" description="Low complexity" evidence="1">
    <location>
        <begin position="289"/>
        <end position="299"/>
    </location>
</feature>
<sequence length="451" mass="48362">MSPTDQRRAAGEDAYSTLAKRSRMAMDDDSYNDEGSVDEPRGGGSTSHPANPEIEGWKKAFKAQQDLLDARQKEMDLRGRLASRDRKLDDFERTVRSLTGERDELATEVTRLKGVNQDLESEITRLRNELAQLQFHQAASHRPGGPSFRAPQPDQGWRGRGGPRSGGRGGHAPTHTPTPPTIQPGAPPNEDTEMTPAEPAIPIAAPRQPTPANWGPPVATNTNTTWVADWGSSEMDAGGPAPAGTPAAIPVAPTLTTATTGGQGQAHAPAPTPIPPGNPAIATPPPVAPVAANTVANPAPRRRRGRGGPTTANDMEVDAPFDPRTDAEKEMDAILELRWLPDDALESSGQPKSTWYKYWVSDISRGEALEGMDFDEVGDDDREFAVDALLQDPYAAFKEGMTAAAEAKESLRVSKNKSLVMGPMDKATSVETYGKWAGVTTSLDRSRQVTS</sequence>
<feature type="compositionally biased region" description="Low complexity" evidence="1">
    <location>
        <begin position="195"/>
        <end position="212"/>
    </location>
</feature>
<dbReference type="Proteomes" id="UP001215151">
    <property type="component" value="Unassembled WGS sequence"/>
</dbReference>
<feature type="compositionally biased region" description="Basic and acidic residues" evidence="1">
    <location>
        <begin position="1"/>
        <end position="11"/>
    </location>
</feature>
<evidence type="ECO:0000313" key="2">
    <source>
        <dbReference type="EMBL" id="KAJ8473525.1"/>
    </source>
</evidence>
<accession>A0AAD7TRZ9</accession>
<feature type="compositionally biased region" description="Pro residues" evidence="1">
    <location>
        <begin position="176"/>
        <end position="187"/>
    </location>
</feature>
<comment type="caution">
    <text evidence="2">The sequence shown here is derived from an EMBL/GenBank/DDBJ whole genome shotgun (WGS) entry which is preliminary data.</text>
</comment>
<feature type="compositionally biased region" description="Pro residues" evidence="1">
    <location>
        <begin position="270"/>
        <end position="288"/>
    </location>
</feature>
<dbReference type="EMBL" id="JAPEVG010000220">
    <property type="protein sequence ID" value="KAJ8473525.1"/>
    <property type="molecule type" value="Genomic_DNA"/>
</dbReference>
<feature type="region of interest" description="Disordered" evidence="1">
    <location>
        <begin position="134"/>
        <end position="322"/>
    </location>
</feature>
<evidence type="ECO:0000313" key="3">
    <source>
        <dbReference type="Proteomes" id="UP001215151"/>
    </source>
</evidence>
<gene>
    <name evidence="2" type="ORF">ONZ51_g7820</name>
</gene>
<feature type="compositionally biased region" description="Low complexity" evidence="1">
    <location>
        <begin position="237"/>
        <end position="269"/>
    </location>
</feature>
<protein>
    <submittedName>
        <fullName evidence="2">Uncharacterized protein</fullName>
    </submittedName>
</protein>
<dbReference type="Gene3D" id="1.20.5.340">
    <property type="match status" value="1"/>
</dbReference>
<feature type="region of interest" description="Disordered" evidence="1">
    <location>
        <begin position="1"/>
        <end position="53"/>
    </location>
</feature>
<evidence type="ECO:0000256" key="1">
    <source>
        <dbReference type="SAM" id="MobiDB-lite"/>
    </source>
</evidence>
<name>A0AAD7TRZ9_9APHY</name>
<feature type="compositionally biased region" description="Acidic residues" evidence="1">
    <location>
        <begin position="27"/>
        <end position="37"/>
    </location>
</feature>
<organism evidence="2 3">
    <name type="scientific">Trametes cubensis</name>
    <dbReference type="NCBI Taxonomy" id="1111947"/>
    <lineage>
        <taxon>Eukaryota</taxon>
        <taxon>Fungi</taxon>
        <taxon>Dikarya</taxon>
        <taxon>Basidiomycota</taxon>
        <taxon>Agaricomycotina</taxon>
        <taxon>Agaricomycetes</taxon>
        <taxon>Polyporales</taxon>
        <taxon>Polyporaceae</taxon>
        <taxon>Trametes</taxon>
    </lineage>
</organism>
<dbReference type="AlphaFoldDB" id="A0AAD7TRZ9"/>
<proteinExistence type="predicted"/>
<keyword evidence="3" id="KW-1185">Reference proteome</keyword>